<keyword evidence="6 13" id="KW-0658">Purine biosynthesis</keyword>
<dbReference type="InterPro" id="IPR008948">
    <property type="entry name" value="L-Aspartase-like"/>
</dbReference>
<accession>A0ABS9ZYB3</accession>
<evidence type="ECO:0000256" key="13">
    <source>
        <dbReference type="RuleBase" id="RU361172"/>
    </source>
</evidence>
<evidence type="ECO:0000256" key="6">
    <source>
        <dbReference type="ARBA" id="ARBA00022755"/>
    </source>
</evidence>
<dbReference type="Gene3D" id="1.20.200.10">
    <property type="entry name" value="Fumarase/aspartase (Central domain)"/>
    <property type="match status" value="1"/>
</dbReference>
<dbReference type="Pfam" id="PF08328">
    <property type="entry name" value="ASL_C"/>
    <property type="match status" value="1"/>
</dbReference>
<dbReference type="Proteomes" id="UP001165460">
    <property type="component" value="Unassembled WGS sequence"/>
</dbReference>
<dbReference type="NCBIfam" id="TIGR00928">
    <property type="entry name" value="purB"/>
    <property type="match status" value="1"/>
</dbReference>
<evidence type="ECO:0000256" key="7">
    <source>
        <dbReference type="ARBA" id="ARBA00023239"/>
    </source>
</evidence>
<feature type="domain" description="Adenylosuccinate lyase PurB C-terminal" evidence="15">
    <location>
        <begin position="330"/>
        <end position="445"/>
    </location>
</feature>
<evidence type="ECO:0000256" key="11">
    <source>
        <dbReference type="ARBA" id="ARBA00049115"/>
    </source>
</evidence>
<protein>
    <recommendedName>
        <fullName evidence="5 12">Adenylosuccinate lyase</fullName>
        <shortName evidence="13">ASL</shortName>
        <ecNumber evidence="4 12">4.3.2.2</ecNumber>
    </recommendedName>
    <alternativeName>
        <fullName evidence="10 13">Adenylosuccinase</fullName>
    </alternativeName>
</protein>
<organism evidence="16 17">
    <name type="scientific">Pedobacter montanisoli</name>
    <dbReference type="NCBI Taxonomy" id="2923277"/>
    <lineage>
        <taxon>Bacteria</taxon>
        <taxon>Pseudomonadati</taxon>
        <taxon>Bacteroidota</taxon>
        <taxon>Sphingobacteriia</taxon>
        <taxon>Sphingobacteriales</taxon>
        <taxon>Sphingobacteriaceae</taxon>
        <taxon>Pedobacter</taxon>
    </lineage>
</organism>
<dbReference type="InterPro" id="IPR047136">
    <property type="entry name" value="PurB_bact"/>
</dbReference>
<comment type="catalytic activity">
    <reaction evidence="11">
        <text>N(6)-(1,2-dicarboxyethyl)-AMP = fumarate + AMP</text>
        <dbReference type="Rhea" id="RHEA:16853"/>
        <dbReference type="ChEBI" id="CHEBI:29806"/>
        <dbReference type="ChEBI" id="CHEBI:57567"/>
        <dbReference type="ChEBI" id="CHEBI:456215"/>
        <dbReference type="EC" id="4.3.2.2"/>
    </reaction>
    <physiologicalReaction direction="left-to-right" evidence="11">
        <dbReference type="Rhea" id="RHEA:16854"/>
    </physiologicalReaction>
</comment>
<comment type="pathway">
    <text evidence="1 13">Purine metabolism; IMP biosynthesis via de novo pathway; 5-amino-1-(5-phospho-D-ribosyl)imidazole-4-carboxamide from 5-amino-1-(5-phospho-D-ribosyl)imidazole-4-carboxylate: step 2/2.</text>
</comment>
<comment type="similarity">
    <text evidence="3 13">Belongs to the lyase 1 family. Adenylosuccinate lyase subfamily.</text>
</comment>
<evidence type="ECO:0000259" key="15">
    <source>
        <dbReference type="Pfam" id="PF08328"/>
    </source>
</evidence>
<gene>
    <name evidence="16" type="primary">purB</name>
    <name evidence="16" type="ORF">MMF97_11285</name>
</gene>
<evidence type="ECO:0000256" key="12">
    <source>
        <dbReference type="NCBIfam" id="TIGR00928"/>
    </source>
</evidence>
<dbReference type="Pfam" id="PF00206">
    <property type="entry name" value="Lyase_1"/>
    <property type="match status" value="1"/>
</dbReference>
<keyword evidence="17" id="KW-1185">Reference proteome</keyword>
<sequence length="448" mass="50728">MSLSPLQAISPIDGRYRKTTESLANYFSEYALIKYRVFVEIEYFIALVEAKITGLENFDKQTYAQLRAIYQNFNDADAQQVKETESVTNHDVKAVEYFIKAKFDELNLQAYKEFIHFGLTSQDINNTAIPYTFKLALNESYLPAVTQLIDKLTELANEWKNVPLLAHTHGQPASPTKLGKEFMVFVERLSIQVNQLKSIPNGAKFGGATGNFNAHHIAYPQVNWVDFSNNFVNNTLGLSRAQYTTQIEHYDQFAAQCDALKRINNIIIDLDRDIWSYISKNYFKQRIKAGEVGSSAMPHKVNPIDFENAEGNAGMANAVFEFLAAKLPISRLQRDLTDSTVLRNIGVPFAHTLIAINSTLRGLNKIILNEEAIEADLENNWAVVAEAIQTVLRREAYPNPYEALKALTRTNQKITAQTMASFIDELDVNENVKNELKQITPFNYTGIF</sequence>
<name>A0ABS9ZYB3_9SPHI</name>
<proteinExistence type="inferred from homology"/>
<dbReference type="NCBIfam" id="NF006764">
    <property type="entry name" value="PRK09285.1"/>
    <property type="match status" value="1"/>
</dbReference>
<evidence type="ECO:0000256" key="1">
    <source>
        <dbReference type="ARBA" id="ARBA00004706"/>
    </source>
</evidence>
<evidence type="ECO:0000256" key="10">
    <source>
        <dbReference type="ARBA" id="ARBA00030717"/>
    </source>
</evidence>
<dbReference type="InterPro" id="IPR000362">
    <property type="entry name" value="Fumarate_lyase_fam"/>
</dbReference>
<dbReference type="PRINTS" id="PR00149">
    <property type="entry name" value="FUMRATELYASE"/>
</dbReference>
<dbReference type="GO" id="GO:0016829">
    <property type="term" value="F:lyase activity"/>
    <property type="evidence" value="ECO:0007669"/>
    <property type="project" value="UniProtKB-KW"/>
</dbReference>
<dbReference type="SUPFAM" id="SSF48557">
    <property type="entry name" value="L-aspartase-like"/>
    <property type="match status" value="1"/>
</dbReference>
<dbReference type="PANTHER" id="PTHR43411:SF1">
    <property type="entry name" value="ADENYLOSUCCINATE LYASE"/>
    <property type="match status" value="1"/>
</dbReference>
<dbReference type="InterPro" id="IPR024083">
    <property type="entry name" value="Fumarase/histidase_N"/>
</dbReference>
<dbReference type="Gene3D" id="1.10.40.30">
    <property type="entry name" value="Fumarase/aspartase (C-terminal domain)"/>
    <property type="match status" value="1"/>
</dbReference>
<evidence type="ECO:0000256" key="2">
    <source>
        <dbReference type="ARBA" id="ARBA00004734"/>
    </source>
</evidence>
<dbReference type="InterPro" id="IPR013539">
    <property type="entry name" value="PurB_C"/>
</dbReference>
<keyword evidence="7 13" id="KW-0456">Lyase</keyword>
<dbReference type="PROSITE" id="PS00163">
    <property type="entry name" value="FUMARATE_LYASES"/>
    <property type="match status" value="1"/>
</dbReference>
<evidence type="ECO:0000256" key="8">
    <source>
        <dbReference type="ARBA" id="ARBA00024477"/>
    </source>
</evidence>
<comment type="function">
    <text evidence="9">Catalyzes two reactions in de novo purine nucleotide biosynthesis. Catalyzes the breakdown of 5-aminoimidazole- (N-succinylocarboxamide) ribotide (SAICAR or 2-[5-amino-1-(5-phospho-beta-D-ribosyl)imidazole-4-carboxamido]succinate) to 5-aminoimidazole-4-carboxamide ribotide (AICAR or 5-amino-1-(5-phospho-beta-D-ribosyl)imidazole-4-carboxamide) and fumarate, and of adenylosuccinate (ADS or N(6)-(1,2-dicarboxyethyl)-AMP) to adenosine monophosphate (AMP) and fumarate.</text>
</comment>
<comment type="catalytic activity">
    <reaction evidence="8">
        <text>(2S)-2-[5-amino-1-(5-phospho-beta-D-ribosyl)imidazole-4-carboxamido]succinate = 5-amino-1-(5-phospho-beta-D-ribosyl)imidazole-4-carboxamide + fumarate</text>
        <dbReference type="Rhea" id="RHEA:23920"/>
        <dbReference type="ChEBI" id="CHEBI:29806"/>
        <dbReference type="ChEBI" id="CHEBI:58443"/>
        <dbReference type="ChEBI" id="CHEBI:58475"/>
        <dbReference type="EC" id="4.3.2.2"/>
    </reaction>
    <physiologicalReaction direction="left-to-right" evidence="8">
        <dbReference type="Rhea" id="RHEA:23921"/>
    </physiologicalReaction>
</comment>
<dbReference type="RefSeq" id="WP_243362433.1">
    <property type="nucleotide sequence ID" value="NZ_JALGBH010000002.1"/>
</dbReference>
<evidence type="ECO:0000256" key="3">
    <source>
        <dbReference type="ARBA" id="ARBA00008273"/>
    </source>
</evidence>
<dbReference type="EMBL" id="JALGBH010000002">
    <property type="protein sequence ID" value="MCJ0743298.1"/>
    <property type="molecule type" value="Genomic_DNA"/>
</dbReference>
<evidence type="ECO:0000256" key="5">
    <source>
        <dbReference type="ARBA" id="ARBA00017058"/>
    </source>
</evidence>
<dbReference type="CDD" id="cd01598">
    <property type="entry name" value="PurB"/>
    <property type="match status" value="1"/>
</dbReference>
<dbReference type="InterPro" id="IPR004769">
    <property type="entry name" value="Pur_lyase"/>
</dbReference>
<reference evidence="16" key="1">
    <citation type="submission" date="2022-03" db="EMBL/GenBank/DDBJ databases">
        <authorList>
            <person name="Woo C.Y."/>
        </authorList>
    </citation>
    <scope>NUCLEOTIDE SEQUENCE</scope>
    <source>
        <strain evidence="16">CYS-01</strain>
    </source>
</reference>
<dbReference type="Gene3D" id="1.10.275.10">
    <property type="entry name" value="Fumarase/aspartase (N-terminal domain)"/>
    <property type="match status" value="1"/>
</dbReference>
<feature type="domain" description="Fumarate lyase N-terminal" evidence="14">
    <location>
        <begin position="14"/>
        <end position="314"/>
    </location>
</feature>
<dbReference type="EC" id="4.3.2.2" evidence="4 12"/>
<comment type="caution">
    <text evidence="16">The sequence shown here is derived from an EMBL/GenBank/DDBJ whole genome shotgun (WGS) entry which is preliminary data.</text>
</comment>
<comment type="pathway">
    <text evidence="2 13">Purine metabolism; AMP biosynthesis via de novo pathway; AMP from IMP: step 2/2.</text>
</comment>
<evidence type="ECO:0000313" key="16">
    <source>
        <dbReference type="EMBL" id="MCJ0743298.1"/>
    </source>
</evidence>
<evidence type="ECO:0000259" key="14">
    <source>
        <dbReference type="Pfam" id="PF00206"/>
    </source>
</evidence>
<evidence type="ECO:0000256" key="4">
    <source>
        <dbReference type="ARBA" id="ARBA00012339"/>
    </source>
</evidence>
<dbReference type="PANTHER" id="PTHR43411">
    <property type="entry name" value="ADENYLOSUCCINATE LYASE"/>
    <property type="match status" value="1"/>
</dbReference>
<evidence type="ECO:0000256" key="9">
    <source>
        <dbReference type="ARBA" id="ARBA00025012"/>
    </source>
</evidence>
<evidence type="ECO:0000313" key="17">
    <source>
        <dbReference type="Proteomes" id="UP001165460"/>
    </source>
</evidence>
<dbReference type="InterPro" id="IPR020557">
    <property type="entry name" value="Fumarate_lyase_CS"/>
</dbReference>
<dbReference type="InterPro" id="IPR022761">
    <property type="entry name" value="Fumarate_lyase_N"/>
</dbReference>